<evidence type="ECO:0000313" key="1">
    <source>
        <dbReference type="EMBL" id="XDV72309.1"/>
    </source>
</evidence>
<gene>
    <name evidence="1" type="ORF">ABQM86_03760</name>
</gene>
<dbReference type="RefSeq" id="WP_207596153.1">
    <property type="nucleotide sequence ID" value="NZ_CP165735.1"/>
</dbReference>
<accession>A0AB39YSM8</accession>
<reference evidence="1" key="1">
    <citation type="submission" date="2024-07" db="EMBL/GenBank/DDBJ databases">
        <authorList>
            <person name="Li J."/>
            <person name="Wei H."/>
            <person name="Ma J."/>
        </authorList>
    </citation>
    <scope>NUCLEOTIDE SEQUENCE</scope>
    <source>
        <strain evidence="1">AMU7</strain>
    </source>
</reference>
<dbReference type="AlphaFoldDB" id="A0AB39YSM8"/>
<protein>
    <recommendedName>
        <fullName evidence="2">Tetratricopeptide repeat protein</fullName>
    </recommendedName>
</protein>
<dbReference type="EMBL" id="CP165735">
    <property type="protein sequence ID" value="XDV72309.1"/>
    <property type="molecule type" value="Genomic_DNA"/>
</dbReference>
<dbReference type="InterPro" id="IPR011990">
    <property type="entry name" value="TPR-like_helical_dom_sf"/>
</dbReference>
<evidence type="ECO:0008006" key="2">
    <source>
        <dbReference type="Google" id="ProtNLM"/>
    </source>
</evidence>
<dbReference type="Gene3D" id="1.25.40.10">
    <property type="entry name" value="Tetratricopeptide repeat domain"/>
    <property type="match status" value="1"/>
</dbReference>
<name>A0AB39YSM8_9MICC</name>
<sequence length="208" mass="23085">MLDQKTLDHLWNFRDPAASEARFRAAMIEEMYDADERAELATQLGRAISLQGRFEEADALLDDIDDDEPTVGVRILLERGRVLNAGGRPAMAVPLLEQAAELADHLGEEFLAVDALHMLSLADAAHAEVWMRSALEYASTARDERTKRWMIALHVGLGTFLRGKKRLTEAMVEFQLAEQWAERLGSEGQKALAREAITECGKALAEGP</sequence>
<proteinExistence type="predicted"/>
<dbReference type="SUPFAM" id="SSF48452">
    <property type="entry name" value="TPR-like"/>
    <property type="match status" value="1"/>
</dbReference>
<organism evidence="1">
    <name type="scientific">Paenarthrobacter sp. AMU7</name>
    <dbReference type="NCBI Taxonomy" id="3162492"/>
    <lineage>
        <taxon>Bacteria</taxon>
        <taxon>Bacillati</taxon>
        <taxon>Actinomycetota</taxon>
        <taxon>Actinomycetes</taxon>
        <taxon>Micrococcales</taxon>
        <taxon>Micrococcaceae</taxon>
        <taxon>Paenarthrobacter</taxon>
    </lineage>
</organism>